<keyword evidence="2" id="KW-0479">Metal-binding</keyword>
<dbReference type="RefSeq" id="WP_097554165.1">
    <property type="nucleotide sequence ID" value="NZ_PCMW01000045.1"/>
</dbReference>
<dbReference type="SMART" id="SM00487">
    <property type="entry name" value="DEXDc"/>
    <property type="match status" value="1"/>
</dbReference>
<comment type="caution">
    <text evidence="6">The sequence shown here is derived from an EMBL/GenBank/DDBJ whole genome shotgun (WGS) entry which is preliminary data.</text>
</comment>
<organism evidence="6 7">
    <name type="scientific">Flavobacterium branchiophilum</name>
    <dbReference type="NCBI Taxonomy" id="55197"/>
    <lineage>
        <taxon>Bacteria</taxon>
        <taxon>Pseudomonadati</taxon>
        <taxon>Bacteroidota</taxon>
        <taxon>Flavobacteriia</taxon>
        <taxon>Flavobacteriales</taxon>
        <taxon>Flavobacteriaceae</taxon>
        <taxon>Flavobacterium</taxon>
    </lineage>
</organism>
<keyword evidence="2" id="KW-0862">Zinc</keyword>
<dbReference type="CDD" id="cd18012">
    <property type="entry name" value="DEXQc_arch_SWI2_SNF2"/>
    <property type="match status" value="1"/>
</dbReference>
<feature type="domain" description="SWIM-type" evidence="3">
    <location>
        <begin position="167"/>
        <end position="202"/>
    </location>
</feature>
<dbReference type="InterPro" id="IPR038718">
    <property type="entry name" value="SNF2-like_sf"/>
</dbReference>
<dbReference type="Pfam" id="PF04434">
    <property type="entry name" value="SWIM"/>
    <property type="match status" value="2"/>
</dbReference>
<reference evidence="6 7" key="1">
    <citation type="submission" date="2017-09" db="EMBL/GenBank/DDBJ databases">
        <title>Whole genomes of Flavobacteriaceae.</title>
        <authorList>
            <person name="Stine C."/>
            <person name="Li C."/>
            <person name="Tadesse D."/>
        </authorList>
    </citation>
    <scope>NUCLEOTIDE SEQUENCE [LARGE SCALE GENOMIC DNA]</scope>
    <source>
        <strain evidence="6 7">ATCC 35036</strain>
    </source>
</reference>
<dbReference type="PROSITE" id="PS50966">
    <property type="entry name" value="ZF_SWIM"/>
    <property type="match status" value="2"/>
</dbReference>
<evidence type="ECO:0000256" key="1">
    <source>
        <dbReference type="ARBA" id="ARBA00022801"/>
    </source>
</evidence>
<dbReference type="PROSITE" id="PS51192">
    <property type="entry name" value="HELICASE_ATP_BIND_1"/>
    <property type="match status" value="1"/>
</dbReference>
<dbReference type="InterPro" id="IPR027417">
    <property type="entry name" value="P-loop_NTPase"/>
</dbReference>
<evidence type="ECO:0000313" key="7">
    <source>
        <dbReference type="Proteomes" id="UP000220828"/>
    </source>
</evidence>
<evidence type="ECO:0000256" key="2">
    <source>
        <dbReference type="PROSITE-ProRule" id="PRU00325"/>
    </source>
</evidence>
<dbReference type="GO" id="GO:0016787">
    <property type="term" value="F:hydrolase activity"/>
    <property type="evidence" value="ECO:0007669"/>
    <property type="project" value="UniProtKB-KW"/>
</dbReference>
<dbReference type="InterPro" id="IPR014001">
    <property type="entry name" value="Helicase_ATP-bd"/>
</dbReference>
<keyword evidence="1" id="KW-0378">Hydrolase</keyword>
<protein>
    <submittedName>
        <fullName evidence="6">Uncharacterized protein</fullName>
    </submittedName>
</protein>
<dbReference type="GO" id="GO:0005524">
    <property type="term" value="F:ATP binding"/>
    <property type="evidence" value="ECO:0007669"/>
    <property type="project" value="InterPro"/>
</dbReference>
<evidence type="ECO:0000313" key="6">
    <source>
        <dbReference type="EMBL" id="PDS24290.1"/>
    </source>
</evidence>
<dbReference type="PROSITE" id="PS51194">
    <property type="entry name" value="HELICASE_CTER"/>
    <property type="match status" value="1"/>
</dbReference>
<dbReference type="InterPro" id="IPR000330">
    <property type="entry name" value="SNF2_N"/>
</dbReference>
<proteinExistence type="predicted"/>
<dbReference type="Gene3D" id="3.40.50.10810">
    <property type="entry name" value="Tandem AAA-ATPase domain"/>
    <property type="match status" value="1"/>
</dbReference>
<dbReference type="Pfam" id="PF00176">
    <property type="entry name" value="SNF2-rel_dom"/>
    <property type="match status" value="1"/>
</dbReference>
<dbReference type="Pfam" id="PF00271">
    <property type="entry name" value="Helicase_C"/>
    <property type="match status" value="1"/>
</dbReference>
<dbReference type="GO" id="GO:0008270">
    <property type="term" value="F:zinc ion binding"/>
    <property type="evidence" value="ECO:0007669"/>
    <property type="project" value="UniProtKB-KW"/>
</dbReference>
<dbReference type="InterPro" id="IPR007527">
    <property type="entry name" value="Znf_SWIM"/>
</dbReference>
<keyword evidence="2" id="KW-0863">Zinc-finger</keyword>
<dbReference type="PANTHER" id="PTHR10799">
    <property type="entry name" value="SNF2/RAD54 HELICASE FAMILY"/>
    <property type="match status" value="1"/>
</dbReference>
<feature type="domain" description="SWIM-type" evidence="3">
    <location>
        <begin position="49"/>
        <end position="86"/>
    </location>
</feature>
<dbReference type="Proteomes" id="UP000220828">
    <property type="component" value="Unassembled WGS sequence"/>
</dbReference>
<dbReference type="CDD" id="cd18793">
    <property type="entry name" value="SF2_C_SNF"/>
    <property type="match status" value="1"/>
</dbReference>
<evidence type="ECO:0000259" key="3">
    <source>
        <dbReference type="PROSITE" id="PS50966"/>
    </source>
</evidence>
<dbReference type="OrthoDB" id="9760715at2"/>
<name>A0A2H3KBE2_9FLAO</name>
<dbReference type="Gene3D" id="3.40.50.300">
    <property type="entry name" value="P-loop containing nucleotide triphosphate hydrolases"/>
    <property type="match status" value="1"/>
</dbReference>
<evidence type="ECO:0000259" key="5">
    <source>
        <dbReference type="PROSITE" id="PS51194"/>
    </source>
</evidence>
<dbReference type="SUPFAM" id="SSF52540">
    <property type="entry name" value="P-loop containing nucleoside triphosphate hydrolases"/>
    <property type="match status" value="2"/>
</dbReference>
<dbReference type="AlphaFoldDB" id="A0A2H3KBE2"/>
<sequence length="1220" mass="141360">MDFNYIDDYIDENCEFTIENRAKKINTFLIEQSKHGFVFKCKGSAGNLYEIHIDITPQLVSDTTCNCPYDYDGICKHIVASLMSLKKMLISGVVTFYQPDMEYENTASMSKPKLKGHEILLINDLIPIIELDRRISKSYYANKEYLIEQVTRTSIKTRSNNWNSIGQTFTFNPENQILSSSCSCTSAQKWCEHRLYALEKFVSVYDVAFFSAEYINNSIEEHLKVFGFSIHEPYEDFFDVVFTPKGLRVVSKFQNVLPSEQVVSITNPEQAILAQLPTNTAAASLQKGIGLCFEKNNSNFFSLFPILGKYNKAKTDFSSGIEELQYFNLEYNIDDLITTEDQFFVLNVLKLSNLIQKNKEITFEYIVKLMTVFTKIIPELPQRFLYSNRPNDSYARKNLSPLVFNQPEIKLFFVLTETDMFYNLKAKIRIDDNNFNINAQKLVLSPLFIFEGQNVYPITNADLSYHILTYADTPETNYFKRDFERFNENILIPLSKKFEIQQKIFKKNKQTTPNNPLEKHVYIKDLDGAYILFDAFVQYDKQLVPLFSNEMLLHKNQENITYLERDESFEDQFMEEIKSLHPDFENQNKLFYLTPEQLFDNYWMLQATEKMKLMGFKVFGANDLKSFKYNMNKPVISIGLKSDIDWFDLELQISFGNQKVDLKELQKSYIKKSNFVALSDGTVGILPEDWLQKFGNYFKAGEIKKNSIQISNYQFGIIDELYHEVESKPSFLKELFEKKQRLQHLSEIANVASPKGLQVKLRDYQQHGLNWLVFLHQNQLGGCLADDMGLGKTLQTIAFLQYLKTTQKAKTPSLIIAPTSLIFNWINEIEKFCPTLKVLPFVGSGRATSTAEFKKYNIVISTYGSLLNDIEFLKDYVFNYVILDESQAIKNPNSKRYKAVRLLQSFNKLTLTGTPIENNTFDLYAQLNFLNPGLLGSMSHFKSQFSDTIDKEKDVESSVLLSKIIAPFVLRRTKEQVAKELPDKTESVIYCDMSKEQRKVYEAFKDKYKDYLLNKIDENGVAKSQMYILEGLTKLRQICNSTELINDDVDYGNYSAKLEILIETIKEKTGNHKILVFSQFVKMLQIVRKRLDDEQITYEYLDGQTQNRQQNVNNFQTNSSVRVFLISLKAGGTGLNLTEADYVFIIDPWWNPALENQAIDRCYRIGQTKQVMAYRMICRDTIEEKIVSLQTKKKAVASSIISIDDEKKSFNIDEVKELFG</sequence>
<dbReference type="InterPro" id="IPR049730">
    <property type="entry name" value="SNF2/RAD54-like_C"/>
</dbReference>
<feature type="domain" description="Helicase ATP-binding" evidence="4">
    <location>
        <begin position="773"/>
        <end position="933"/>
    </location>
</feature>
<dbReference type="EMBL" id="PCMW01000045">
    <property type="protein sequence ID" value="PDS24290.1"/>
    <property type="molecule type" value="Genomic_DNA"/>
</dbReference>
<dbReference type="InterPro" id="IPR001650">
    <property type="entry name" value="Helicase_C-like"/>
</dbReference>
<feature type="domain" description="Helicase C-terminal" evidence="5">
    <location>
        <begin position="1057"/>
        <end position="1216"/>
    </location>
</feature>
<dbReference type="SMART" id="SM00490">
    <property type="entry name" value="HELICc"/>
    <property type="match status" value="1"/>
</dbReference>
<accession>A0A2H3KBE2</accession>
<gene>
    <name evidence="6" type="ORF">B0A77_08570</name>
</gene>
<evidence type="ECO:0000259" key="4">
    <source>
        <dbReference type="PROSITE" id="PS51192"/>
    </source>
</evidence>